<gene>
    <name evidence="3" type="ORF">MSPICULIGERA_LOCUS1406</name>
</gene>
<feature type="region of interest" description="Disordered" evidence="1">
    <location>
        <begin position="679"/>
        <end position="704"/>
    </location>
</feature>
<dbReference type="InterPro" id="IPR000210">
    <property type="entry name" value="BTB/POZ_dom"/>
</dbReference>
<feature type="domain" description="BTB" evidence="2">
    <location>
        <begin position="215"/>
        <end position="291"/>
    </location>
</feature>
<feature type="compositionally biased region" description="Basic and acidic residues" evidence="1">
    <location>
        <begin position="683"/>
        <end position="704"/>
    </location>
</feature>
<dbReference type="SUPFAM" id="SSF54695">
    <property type="entry name" value="POZ domain"/>
    <property type="match status" value="2"/>
</dbReference>
<dbReference type="Gene3D" id="3.30.710.10">
    <property type="entry name" value="Potassium Channel Kv1.1, Chain A"/>
    <property type="match status" value="2"/>
</dbReference>
<protein>
    <recommendedName>
        <fullName evidence="2">BTB domain-containing protein</fullName>
    </recommendedName>
</protein>
<feature type="compositionally biased region" description="Basic and acidic residues" evidence="1">
    <location>
        <begin position="14"/>
        <end position="25"/>
    </location>
</feature>
<dbReference type="InterPro" id="IPR011705">
    <property type="entry name" value="BACK"/>
</dbReference>
<name>A0AA36C728_9BILA</name>
<dbReference type="EMBL" id="CATQJA010000393">
    <property type="protein sequence ID" value="CAJ0559897.1"/>
    <property type="molecule type" value="Genomic_DNA"/>
</dbReference>
<dbReference type="GO" id="GO:0061138">
    <property type="term" value="P:morphogenesis of a branching epithelium"/>
    <property type="evidence" value="ECO:0007669"/>
    <property type="project" value="InterPro"/>
</dbReference>
<dbReference type="Pfam" id="PF07707">
    <property type="entry name" value="BACK"/>
    <property type="match status" value="1"/>
</dbReference>
<dbReference type="PANTHER" id="PTHR16064">
    <property type="entry name" value="BTB POZ DOMAIN CONTAINING 7"/>
    <property type="match status" value="1"/>
</dbReference>
<evidence type="ECO:0000313" key="4">
    <source>
        <dbReference type="Proteomes" id="UP001177023"/>
    </source>
</evidence>
<dbReference type="Gene3D" id="1.25.40.420">
    <property type="match status" value="1"/>
</dbReference>
<organism evidence="3 4">
    <name type="scientific">Mesorhabditis spiculigera</name>
    <dbReference type="NCBI Taxonomy" id="96644"/>
    <lineage>
        <taxon>Eukaryota</taxon>
        <taxon>Metazoa</taxon>
        <taxon>Ecdysozoa</taxon>
        <taxon>Nematoda</taxon>
        <taxon>Chromadorea</taxon>
        <taxon>Rhabditida</taxon>
        <taxon>Rhabditina</taxon>
        <taxon>Rhabditomorpha</taxon>
        <taxon>Rhabditoidea</taxon>
        <taxon>Rhabditidae</taxon>
        <taxon>Mesorhabditinae</taxon>
        <taxon>Mesorhabditis</taxon>
    </lineage>
</organism>
<proteinExistence type="predicted"/>
<feature type="region of interest" description="Disordered" evidence="1">
    <location>
        <begin position="1"/>
        <end position="33"/>
    </location>
</feature>
<dbReference type="AlphaFoldDB" id="A0AA36C728"/>
<dbReference type="PROSITE" id="PS50097">
    <property type="entry name" value="BTB"/>
    <property type="match status" value="2"/>
</dbReference>
<reference evidence="3" key="1">
    <citation type="submission" date="2023-06" db="EMBL/GenBank/DDBJ databases">
        <authorList>
            <person name="Delattre M."/>
        </authorList>
    </citation>
    <scope>NUCLEOTIDE SEQUENCE</scope>
    <source>
        <strain evidence="3">AF72</strain>
    </source>
</reference>
<dbReference type="PANTHER" id="PTHR16064:SF3">
    <property type="entry name" value="BTB_POZ DOMAIN-CONTAINING PROTEIN 7"/>
    <property type="match status" value="1"/>
</dbReference>
<dbReference type="InterPro" id="IPR042345">
    <property type="entry name" value="Btbd7"/>
</dbReference>
<evidence type="ECO:0000256" key="1">
    <source>
        <dbReference type="SAM" id="MobiDB-lite"/>
    </source>
</evidence>
<feature type="domain" description="BTB" evidence="2">
    <location>
        <begin position="118"/>
        <end position="184"/>
    </location>
</feature>
<evidence type="ECO:0000313" key="3">
    <source>
        <dbReference type="EMBL" id="CAJ0559897.1"/>
    </source>
</evidence>
<sequence length="704" mass="78663">MGGHSSALRLKSRSTTDVDRIRPSAEQRLAPKKKGKLSVLAAASSRHFAKISFKRKSANRDKIRTFRDLISTWPLEDAESLFREMDAMRQIAELYEAANAARPSVSTIGEQLLGSKTQAMELVFKGETLKVHGRLLKVRSEFIAEAVSEGTTVIELSSPLHTVTVDELREFIRFIYTDSCNLNPDTLRVIKGILKVKNPLAVDLQKLQEAAEREGDFVISLQRGKPGKKSRQDEYTLRLDAEIIAARSELFASLVKRRNGEKVVLDENLLPRSFAPVLVHYLYQDELDLNKIIPGASSSASSLSEARAMVSGQSTDSALQQAGHLLHIARFFGLHRLVQLCEDVIVASLSVDSCASILDWATDGGSHYVANMARAYLASEFSRLASTHHLFYLGIDQLEQVVGNHFLQSTEVEVLEAAIRWGEHELLKRMESREPNIVADTSHSISRRGIRKSEESERELKEILLPICGHIRTDYILPPFHQSLIGAYGRSLVERSPLKDLVVCASTAEINPDLHWFCPDPQASGPRFYRPYFEVLRNHIISSTEAGSPGPSSRYPTVRSSGSAGAAPIKIIVVNSLPGVISDEQFRETKQKILDAVEAADSKYALRFMPRPFHKRLAVEMVVTRTLRELEVHPESVEVHIAEWAESQGSTSSNSSIRLQLHSSQPALHWPDIMTLERRKKARDVENAESPRDGAEETRSLYEL</sequence>
<dbReference type="CDD" id="cd18186">
    <property type="entry name" value="BTB_POZ_ZBTB_KLHL-like"/>
    <property type="match status" value="1"/>
</dbReference>
<feature type="non-terminal residue" evidence="3">
    <location>
        <position position="704"/>
    </location>
</feature>
<keyword evidence="4" id="KW-1185">Reference proteome</keyword>
<dbReference type="Proteomes" id="UP001177023">
    <property type="component" value="Unassembled WGS sequence"/>
</dbReference>
<comment type="caution">
    <text evidence="3">The sequence shown here is derived from an EMBL/GenBank/DDBJ whole genome shotgun (WGS) entry which is preliminary data.</text>
</comment>
<evidence type="ECO:0000259" key="2">
    <source>
        <dbReference type="PROSITE" id="PS50097"/>
    </source>
</evidence>
<accession>A0AA36C728</accession>
<dbReference type="SMART" id="SM00875">
    <property type="entry name" value="BACK"/>
    <property type="match status" value="1"/>
</dbReference>
<dbReference type="InterPro" id="IPR011333">
    <property type="entry name" value="SKP1/BTB/POZ_sf"/>
</dbReference>